<dbReference type="EMBL" id="CADCVR010000074">
    <property type="protein sequence ID" value="CAA9505738.1"/>
    <property type="molecule type" value="Genomic_DNA"/>
</dbReference>
<gene>
    <name evidence="2" type="ORF">AVDCRST_MAG53-2403</name>
</gene>
<feature type="non-terminal residue" evidence="2">
    <location>
        <position position="1"/>
    </location>
</feature>
<accession>A0A6J4SUC2</accession>
<feature type="compositionally biased region" description="Basic residues" evidence="1">
    <location>
        <begin position="129"/>
        <end position="140"/>
    </location>
</feature>
<feature type="non-terminal residue" evidence="2">
    <location>
        <position position="153"/>
    </location>
</feature>
<feature type="compositionally biased region" description="Basic residues" evidence="1">
    <location>
        <begin position="24"/>
        <end position="35"/>
    </location>
</feature>
<evidence type="ECO:0000313" key="2">
    <source>
        <dbReference type="EMBL" id="CAA9505738.1"/>
    </source>
</evidence>
<organism evidence="2">
    <name type="scientific">uncultured Solirubrobacteraceae bacterium</name>
    <dbReference type="NCBI Taxonomy" id="1162706"/>
    <lineage>
        <taxon>Bacteria</taxon>
        <taxon>Bacillati</taxon>
        <taxon>Actinomycetota</taxon>
        <taxon>Thermoleophilia</taxon>
        <taxon>Solirubrobacterales</taxon>
        <taxon>Solirubrobacteraceae</taxon>
        <taxon>environmental samples</taxon>
    </lineage>
</organism>
<reference evidence="2" key="1">
    <citation type="submission" date="2020-02" db="EMBL/GenBank/DDBJ databases">
        <authorList>
            <person name="Meier V. D."/>
        </authorList>
    </citation>
    <scope>NUCLEOTIDE SEQUENCE</scope>
    <source>
        <strain evidence="2">AVDCRST_MAG53</strain>
    </source>
</reference>
<dbReference type="AlphaFoldDB" id="A0A6J4SUC2"/>
<proteinExistence type="predicted"/>
<evidence type="ECO:0000256" key="1">
    <source>
        <dbReference type="SAM" id="MobiDB-lite"/>
    </source>
</evidence>
<sequence>DRAGRSRSAYRVARADLRGAGARRDRRRARARRCARGGAERRGSGALHRPPRTDDRRGPVPGAAGGGDADRRAAPGRRRRRGVPRSPTRRPRASGRRCGRRGRQLRPSGGARRDDRRRAAVGSRVPAGPRRRRHVFRGRGARPPPGRRAGGAV</sequence>
<feature type="compositionally biased region" description="Basic residues" evidence="1">
    <location>
        <begin position="74"/>
        <end position="104"/>
    </location>
</feature>
<name>A0A6J4SUC2_9ACTN</name>
<feature type="region of interest" description="Disordered" evidence="1">
    <location>
        <begin position="1"/>
        <end position="153"/>
    </location>
</feature>
<protein>
    <submittedName>
        <fullName evidence="2">RNA-binding protein Jag</fullName>
    </submittedName>
</protein>